<proteinExistence type="predicted"/>
<organism evidence="1">
    <name type="scientific">marine sediment metagenome</name>
    <dbReference type="NCBI Taxonomy" id="412755"/>
    <lineage>
        <taxon>unclassified sequences</taxon>
        <taxon>metagenomes</taxon>
        <taxon>ecological metagenomes</taxon>
    </lineage>
</organism>
<name>A0A0F9V5X3_9ZZZZ</name>
<dbReference type="AlphaFoldDB" id="A0A0F9V5X3"/>
<comment type="caution">
    <text evidence="1">The sequence shown here is derived from an EMBL/GenBank/DDBJ whole genome shotgun (WGS) entry which is preliminary data.</text>
</comment>
<gene>
    <name evidence="1" type="ORF">LCGC14_0445830</name>
</gene>
<dbReference type="EMBL" id="LAZR01000436">
    <property type="protein sequence ID" value="KKN68926.1"/>
    <property type="molecule type" value="Genomic_DNA"/>
</dbReference>
<reference evidence="1" key="1">
    <citation type="journal article" date="2015" name="Nature">
        <title>Complex archaea that bridge the gap between prokaryotes and eukaryotes.</title>
        <authorList>
            <person name="Spang A."/>
            <person name="Saw J.H."/>
            <person name="Jorgensen S.L."/>
            <person name="Zaremba-Niedzwiedzka K."/>
            <person name="Martijn J."/>
            <person name="Lind A.E."/>
            <person name="van Eijk R."/>
            <person name="Schleper C."/>
            <person name="Guy L."/>
            <person name="Ettema T.J."/>
        </authorList>
    </citation>
    <scope>NUCLEOTIDE SEQUENCE</scope>
</reference>
<accession>A0A0F9V5X3</accession>
<protein>
    <submittedName>
        <fullName evidence="1">Uncharacterized protein</fullName>
    </submittedName>
</protein>
<sequence length="69" mass="8055">MKCCLGCWKTTAPFGEWCTTWDIPSALDDEETRLMRSAIAMWQPGFDAPNFVRLSEFKDKYLGRVCLWM</sequence>
<evidence type="ECO:0000313" key="1">
    <source>
        <dbReference type="EMBL" id="KKN68926.1"/>
    </source>
</evidence>